<evidence type="ECO:0000256" key="6">
    <source>
        <dbReference type="ARBA" id="ARBA00022807"/>
    </source>
</evidence>
<name>F0WPE1_9STRA</name>
<feature type="active site" description="Nucleophile" evidence="7">
    <location>
        <position position="97"/>
    </location>
</feature>
<comment type="catalytic activity">
    <reaction evidence="1 7 8">
        <text>Thiol-dependent hydrolysis of ester, thioester, amide, peptide and isopeptide bonds formed by the C-terminal Gly of ubiquitin (a 76-residue protein attached to proteins as an intracellular targeting signal).</text>
        <dbReference type="EC" id="3.4.19.12"/>
    </reaction>
</comment>
<dbReference type="Gene3D" id="3.40.532.10">
    <property type="entry name" value="Peptidase C12, ubiquitin carboxyl-terminal hydrolase"/>
    <property type="match status" value="1"/>
</dbReference>
<evidence type="ECO:0000256" key="5">
    <source>
        <dbReference type="ARBA" id="ARBA00022801"/>
    </source>
</evidence>
<dbReference type="Pfam" id="PF01088">
    <property type="entry name" value="Peptidase_C12"/>
    <property type="match status" value="1"/>
</dbReference>
<feature type="site" description="Transition state stabilizer" evidence="7">
    <location>
        <position position="91"/>
    </location>
</feature>
<dbReference type="AlphaFoldDB" id="F0WPE1"/>
<dbReference type="MEROPS" id="C12.A03"/>
<gene>
    <name evidence="10" type="primary">AlNc14C184G8286</name>
    <name evidence="10" type="ORF">ALNC14_093310</name>
</gene>
<feature type="site" description="Important for enzyme activity" evidence="7">
    <location>
        <position position="187"/>
    </location>
</feature>
<keyword evidence="5 7" id="KW-0378">Hydrolase</keyword>
<evidence type="ECO:0000256" key="3">
    <source>
        <dbReference type="ARBA" id="ARBA00022670"/>
    </source>
</evidence>
<keyword evidence="6 7" id="KW-0788">Thiol protease</keyword>
<reference evidence="10" key="1">
    <citation type="journal article" date="2011" name="PLoS Biol.">
        <title>Gene gain and loss during evolution of obligate parasitism in the white rust pathogen of Arabidopsis thaliana.</title>
        <authorList>
            <person name="Kemen E."/>
            <person name="Gardiner A."/>
            <person name="Schultz-Larsen T."/>
            <person name="Kemen A.C."/>
            <person name="Balmuth A.L."/>
            <person name="Robert-Seilaniantz A."/>
            <person name="Bailey K."/>
            <person name="Holub E."/>
            <person name="Studholme D.J."/>
            <person name="Maclean D."/>
            <person name="Jones J.D."/>
        </authorList>
    </citation>
    <scope>NUCLEOTIDE SEQUENCE</scope>
</reference>
<evidence type="ECO:0000256" key="4">
    <source>
        <dbReference type="ARBA" id="ARBA00022786"/>
    </source>
</evidence>
<dbReference type="PANTHER" id="PTHR10589:SF17">
    <property type="entry name" value="UBIQUITIN CARBOXYL-TERMINAL HYDROLASE"/>
    <property type="match status" value="1"/>
</dbReference>
<comment type="similarity">
    <text evidence="2 7 8">Belongs to the peptidase C12 family.</text>
</comment>
<dbReference type="FunFam" id="3.40.532.10:FF:000006">
    <property type="entry name" value="Ubiquitin carboxyl-terminal hydrolase"/>
    <property type="match status" value="1"/>
</dbReference>
<dbReference type="HOGENOM" id="CLU_054406_1_1_1"/>
<dbReference type="GO" id="GO:0004843">
    <property type="term" value="F:cysteine-type deubiquitinase activity"/>
    <property type="evidence" value="ECO:0007669"/>
    <property type="project" value="UniProtKB-UniRule"/>
</dbReference>
<dbReference type="GO" id="GO:0016579">
    <property type="term" value="P:protein deubiquitination"/>
    <property type="evidence" value="ECO:0007669"/>
    <property type="project" value="TreeGrafter"/>
</dbReference>
<dbReference type="PROSITE" id="PS52048">
    <property type="entry name" value="UCH_DOMAIN"/>
    <property type="match status" value="1"/>
</dbReference>
<evidence type="ECO:0000256" key="1">
    <source>
        <dbReference type="ARBA" id="ARBA00000707"/>
    </source>
</evidence>
<proteinExistence type="inferred from homology"/>
<evidence type="ECO:0000313" key="10">
    <source>
        <dbReference type="EMBL" id="CCA23188.1"/>
    </source>
</evidence>
<evidence type="ECO:0000256" key="2">
    <source>
        <dbReference type="ARBA" id="ARBA00009326"/>
    </source>
</evidence>
<keyword evidence="4 7" id="KW-0833">Ubl conjugation pathway</keyword>
<organism evidence="10">
    <name type="scientific">Albugo laibachii Nc14</name>
    <dbReference type="NCBI Taxonomy" id="890382"/>
    <lineage>
        <taxon>Eukaryota</taxon>
        <taxon>Sar</taxon>
        <taxon>Stramenopiles</taxon>
        <taxon>Oomycota</taxon>
        <taxon>Peronosporomycetes</taxon>
        <taxon>Albuginales</taxon>
        <taxon>Albuginaceae</taxon>
        <taxon>Albugo</taxon>
    </lineage>
</organism>
<protein>
    <recommendedName>
        <fullName evidence="8">Ubiquitin carboxyl-terminal hydrolase</fullName>
        <ecNumber evidence="8">3.4.19.12</ecNumber>
    </recommendedName>
</protein>
<accession>F0WPE1</accession>
<evidence type="ECO:0000259" key="9">
    <source>
        <dbReference type="PROSITE" id="PS52048"/>
    </source>
</evidence>
<dbReference type="InterPro" id="IPR038765">
    <property type="entry name" value="Papain-like_cys_pep_sf"/>
</dbReference>
<dbReference type="InterPro" id="IPR001578">
    <property type="entry name" value="Peptidase_C12_UCH"/>
</dbReference>
<evidence type="ECO:0000256" key="7">
    <source>
        <dbReference type="PROSITE-ProRule" id="PRU01393"/>
    </source>
</evidence>
<dbReference type="GO" id="GO:0005737">
    <property type="term" value="C:cytoplasm"/>
    <property type="evidence" value="ECO:0007669"/>
    <property type="project" value="TreeGrafter"/>
</dbReference>
<reference evidence="10" key="2">
    <citation type="submission" date="2011-02" db="EMBL/GenBank/DDBJ databases">
        <authorList>
            <person name="MacLean D."/>
        </authorList>
    </citation>
    <scope>NUCLEOTIDE SEQUENCE</scope>
</reference>
<keyword evidence="3 7" id="KW-0645">Protease</keyword>
<dbReference type="SUPFAM" id="SSF54001">
    <property type="entry name" value="Cysteine proteinases"/>
    <property type="match status" value="1"/>
</dbReference>
<dbReference type="PRINTS" id="PR00707">
    <property type="entry name" value="UBCTHYDRLASE"/>
</dbReference>
<feature type="domain" description="UCH catalytic" evidence="9">
    <location>
        <begin position="6"/>
        <end position="232"/>
    </location>
</feature>
<feature type="active site" description="Proton donor" evidence="7">
    <location>
        <position position="172"/>
    </location>
</feature>
<dbReference type="InterPro" id="IPR036959">
    <property type="entry name" value="Peptidase_C12_UCH_sf"/>
</dbReference>
<dbReference type="CDD" id="cd09616">
    <property type="entry name" value="Peptidase_C12_UCH_L1_L3"/>
    <property type="match status" value="1"/>
</dbReference>
<dbReference type="GO" id="GO:0006511">
    <property type="term" value="P:ubiquitin-dependent protein catabolic process"/>
    <property type="evidence" value="ECO:0007669"/>
    <property type="project" value="UniProtKB-UniRule"/>
</dbReference>
<sequence>MTKVKKWFPIESNPSILNKYLDTMGFPTTTYEFQDVLSTEEWALEMVPQPVAAVIFLFPIKDETEAFAKDEALKQKNSGLNKSKNVFYIKQTIGNACGTIAMLHAVGNIRHSITFPPKSYLQKFFTLCDGKTPAEIGAILEQSDELETVHESAARRGQSEQLQTVDDPINTHFICFSCVDDRLYELDGRKEDAIEHGESSPATLLQDACRVIKGFIARDPDEVRFTIMALAHRTSDE</sequence>
<evidence type="ECO:0000256" key="8">
    <source>
        <dbReference type="RuleBase" id="RU361215"/>
    </source>
</evidence>
<dbReference type="EMBL" id="FR824229">
    <property type="protein sequence ID" value="CCA23188.1"/>
    <property type="molecule type" value="Genomic_DNA"/>
</dbReference>
<dbReference type="PANTHER" id="PTHR10589">
    <property type="entry name" value="UBIQUITIN CARBOXYL-TERMINAL HYDROLASE"/>
    <property type="match status" value="1"/>
</dbReference>
<dbReference type="EC" id="3.4.19.12" evidence="8"/>